<dbReference type="SUPFAM" id="SSF53335">
    <property type="entry name" value="S-adenosyl-L-methionine-dependent methyltransferases"/>
    <property type="match status" value="1"/>
</dbReference>
<dbReference type="Gene3D" id="3.40.50.150">
    <property type="entry name" value="Vaccinia Virus protein VP39"/>
    <property type="match status" value="1"/>
</dbReference>
<dbReference type="SUPFAM" id="SSF46785">
    <property type="entry name" value="Winged helix' DNA-binding domain"/>
    <property type="match status" value="1"/>
</dbReference>
<keyword evidence="2" id="KW-0808">Transferase</keyword>
<keyword evidence="3" id="KW-1185">Reference proteome</keyword>
<dbReference type="GO" id="GO:0032259">
    <property type="term" value="P:methylation"/>
    <property type="evidence" value="ECO:0007669"/>
    <property type="project" value="UniProtKB-KW"/>
</dbReference>
<dbReference type="InterPro" id="IPR025714">
    <property type="entry name" value="Methyltranfer_dom"/>
</dbReference>
<keyword evidence="2" id="KW-0489">Methyltransferase</keyword>
<reference evidence="2 3" key="1">
    <citation type="journal article" date="2019" name="Int. J. Syst. Evol. Microbiol.">
        <title>The Global Catalogue of Microorganisms (GCM) 10K type strain sequencing project: providing services to taxonomists for standard genome sequencing and annotation.</title>
        <authorList>
            <consortium name="The Broad Institute Genomics Platform"/>
            <consortium name="The Broad Institute Genome Sequencing Center for Infectious Disease"/>
            <person name="Wu L."/>
            <person name="Ma J."/>
        </authorList>
    </citation>
    <scope>NUCLEOTIDE SEQUENCE [LARGE SCALE GENOMIC DNA]</scope>
    <source>
        <strain evidence="2 3">CGMCC 1.12543</strain>
    </source>
</reference>
<sequence length="379" mass="41545">MAIDSQATAEAFAERLFEAAVGTLDLYGVYLGDELGYYRALADGALTTGELAERTGTDQRYTHEWCEQQVTTGILRVDDPSAPPEERRYELPPAHVEPLVDDESLNFVAPFGQLVVGSMAPREAILEAYRTGQGVPYESYGRVFREGQSRMNRPAFLSSLGEEWLPAIPDVDDRLRSESPSPARVADIGCGGGWSCIGIARSYPSVHVDGYDLDEASVEMARENVREAGLDDRITVHHADASEAIDGRYDLVVAFECVHDMSDPVGALETMADLARPDGTVLVVDERVGEQFGHPTDVEPMMYGWSIVHCLPVGLVDDPSAATGTVMRADTFREYAAAAGVEDVDVLPIENDFFQFYRFTPGEADASTRERATEVEYGR</sequence>
<accession>A0ABD5RGW0</accession>
<evidence type="ECO:0000313" key="3">
    <source>
        <dbReference type="Proteomes" id="UP001596099"/>
    </source>
</evidence>
<dbReference type="AlphaFoldDB" id="A0ABD5RGW0"/>
<dbReference type="RefSeq" id="WP_247418094.1">
    <property type="nucleotide sequence ID" value="NZ_JALLGW010000001.1"/>
</dbReference>
<proteinExistence type="predicted"/>
<dbReference type="InterPro" id="IPR036390">
    <property type="entry name" value="WH_DNA-bd_sf"/>
</dbReference>
<dbReference type="EC" id="2.1.1.222" evidence="2"/>
<evidence type="ECO:0000313" key="2">
    <source>
        <dbReference type="EMBL" id="MFC5969768.1"/>
    </source>
</evidence>
<dbReference type="EC" id="2.1.1.64" evidence="2"/>
<dbReference type="InterPro" id="IPR029063">
    <property type="entry name" value="SAM-dependent_MTases_sf"/>
</dbReference>
<dbReference type="InterPro" id="IPR053173">
    <property type="entry name" value="SAM-binding_MTase"/>
</dbReference>
<dbReference type="PANTHER" id="PTHR45128:SF2">
    <property type="entry name" value="METHYLTRANSFERASE DOMAIN-CONTAINING PROTEIN"/>
    <property type="match status" value="1"/>
</dbReference>
<dbReference type="Proteomes" id="UP001596099">
    <property type="component" value="Unassembled WGS sequence"/>
</dbReference>
<evidence type="ECO:0000259" key="1">
    <source>
        <dbReference type="Pfam" id="PF13847"/>
    </source>
</evidence>
<dbReference type="GO" id="GO:0102208">
    <property type="term" value="F:2-polyprenyl-6-hydroxyphenol methylase activity"/>
    <property type="evidence" value="ECO:0007669"/>
    <property type="project" value="UniProtKB-EC"/>
</dbReference>
<dbReference type="CDD" id="cd02440">
    <property type="entry name" value="AdoMet_MTases"/>
    <property type="match status" value="1"/>
</dbReference>
<dbReference type="PANTHER" id="PTHR45128">
    <property type="entry name" value="METHYLTRANSFERASE TYPE 11"/>
    <property type="match status" value="1"/>
</dbReference>
<gene>
    <name evidence="2" type="ORF">ACFPYI_00345</name>
</gene>
<dbReference type="Pfam" id="PF13847">
    <property type="entry name" value="Methyltransf_31"/>
    <property type="match status" value="1"/>
</dbReference>
<organism evidence="2 3">
    <name type="scientific">Halomarina salina</name>
    <dbReference type="NCBI Taxonomy" id="1872699"/>
    <lineage>
        <taxon>Archaea</taxon>
        <taxon>Methanobacteriati</taxon>
        <taxon>Methanobacteriota</taxon>
        <taxon>Stenosarchaea group</taxon>
        <taxon>Halobacteria</taxon>
        <taxon>Halobacteriales</taxon>
        <taxon>Natronomonadaceae</taxon>
        <taxon>Halomarina</taxon>
    </lineage>
</organism>
<dbReference type="EMBL" id="JBHSQH010000001">
    <property type="protein sequence ID" value="MFC5969768.1"/>
    <property type="molecule type" value="Genomic_DNA"/>
</dbReference>
<dbReference type="GO" id="GO:0061542">
    <property type="term" value="F:3-demethylubiquinol 3-O-methyltransferase activity"/>
    <property type="evidence" value="ECO:0007669"/>
    <property type="project" value="UniProtKB-EC"/>
</dbReference>
<feature type="domain" description="Methyltransferase" evidence="1">
    <location>
        <begin position="184"/>
        <end position="294"/>
    </location>
</feature>
<protein>
    <submittedName>
        <fullName evidence="2">Class I SAM-dependent methyltransferase</fullName>
        <ecNumber evidence="2">2.1.1.222</ecNumber>
        <ecNumber evidence="2">2.1.1.64</ecNumber>
    </submittedName>
</protein>
<name>A0ABD5RGW0_9EURY</name>
<comment type="caution">
    <text evidence="2">The sequence shown here is derived from an EMBL/GenBank/DDBJ whole genome shotgun (WGS) entry which is preliminary data.</text>
</comment>